<feature type="transmembrane region" description="Helical" evidence="1">
    <location>
        <begin position="70"/>
        <end position="88"/>
    </location>
</feature>
<protein>
    <submittedName>
        <fullName evidence="2">Uncharacterized protein</fullName>
    </submittedName>
</protein>
<proteinExistence type="predicted"/>
<keyword evidence="1" id="KW-0812">Transmembrane</keyword>
<dbReference type="PATRIC" id="fig|1618638.3.peg.195"/>
<feature type="transmembrane region" description="Helical" evidence="1">
    <location>
        <begin position="94"/>
        <end position="115"/>
    </location>
</feature>
<dbReference type="Pfam" id="PF20221">
    <property type="entry name" value="DUF6580"/>
    <property type="match status" value="1"/>
</dbReference>
<evidence type="ECO:0000256" key="1">
    <source>
        <dbReference type="SAM" id="Phobius"/>
    </source>
</evidence>
<feature type="transmembrane region" description="Helical" evidence="1">
    <location>
        <begin position="149"/>
        <end position="166"/>
    </location>
</feature>
<reference evidence="2 3" key="1">
    <citation type="journal article" date="2015" name="Nature">
        <title>rRNA introns, odd ribosomes, and small enigmatic genomes across a large radiation of phyla.</title>
        <authorList>
            <person name="Brown C.T."/>
            <person name="Hug L.A."/>
            <person name="Thomas B.C."/>
            <person name="Sharon I."/>
            <person name="Castelle C.J."/>
            <person name="Singh A."/>
            <person name="Wilkins M.J."/>
            <person name="Williams K.H."/>
            <person name="Banfield J.F."/>
        </authorList>
    </citation>
    <scope>NUCLEOTIDE SEQUENCE [LARGE SCALE GENOMIC DNA]</scope>
</reference>
<keyword evidence="1" id="KW-1133">Transmembrane helix</keyword>
<evidence type="ECO:0000313" key="2">
    <source>
        <dbReference type="EMBL" id="KKQ71258.1"/>
    </source>
</evidence>
<evidence type="ECO:0000313" key="3">
    <source>
        <dbReference type="Proteomes" id="UP000034022"/>
    </source>
</evidence>
<organism evidence="2 3">
    <name type="scientific">Candidatus Falkowbacteria bacterium GW2011_GWE1_38_31</name>
    <dbReference type="NCBI Taxonomy" id="1618638"/>
    <lineage>
        <taxon>Bacteria</taxon>
        <taxon>Candidatus Falkowiibacteriota</taxon>
    </lineage>
</organism>
<sequence>MSTKSKILISFLLVATGVLARLLPHAWNFAPIAGIALFSGAYLGRRYAIILPLVSLFTGDIFIGFYEWQLTLAVYGSFLLIGLFSAILQKYKNLFSVISLSLGSSILFFLVTNYAVWQFSPWYEKSVMGLIECYTMALPFFRGTVLGDMFYVGVFFGVYELALIAIKNKVILTKKTQYLTN</sequence>
<dbReference type="AlphaFoldDB" id="A0A0G0JUQ7"/>
<dbReference type="InterPro" id="IPR046487">
    <property type="entry name" value="DUF6580"/>
</dbReference>
<dbReference type="EMBL" id="LBUU01000001">
    <property type="protein sequence ID" value="KKQ71258.1"/>
    <property type="molecule type" value="Genomic_DNA"/>
</dbReference>
<accession>A0A0G0JUQ7</accession>
<dbReference type="Proteomes" id="UP000034022">
    <property type="component" value="Unassembled WGS sequence"/>
</dbReference>
<keyword evidence="1" id="KW-0472">Membrane</keyword>
<comment type="caution">
    <text evidence="2">The sequence shown here is derived from an EMBL/GenBank/DDBJ whole genome shotgun (WGS) entry which is preliminary data.</text>
</comment>
<gene>
    <name evidence="2" type="ORF">US91_C0001G0185</name>
</gene>
<name>A0A0G0JUQ7_9BACT</name>